<keyword evidence="3" id="KW-1185">Reference proteome</keyword>
<gene>
    <name evidence="2" type="ORF">PtA15_5A11</name>
</gene>
<dbReference type="Proteomes" id="UP001164743">
    <property type="component" value="Chromosome 5A"/>
</dbReference>
<organism evidence="2 3">
    <name type="scientific">Puccinia triticina</name>
    <dbReference type="NCBI Taxonomy" id="208348"/>
    <lineage>
        <taxon>Eukaryota</taxon>
        <taxon>Fungi</taxon>
        <taxon>Dikarya</taxon>
        <taxon>Basidiomycota</taxon>
        <taxon>Pucciniomycotina</taxon>
        <taxon>Pucciniomycetes</taxon>
        <taxon>Pucciniales</taxon>
        <taxon>Pucciniaceae</taxon>
        <taxon>Puccinia</taxon>
    </lineage>
</organism>
<proteinExistence type="predicted"/>
<sequence length="54" mass="5793">MVGFQCSKHHSPSATTRSCILAFLHTPPAFSSSTQHPIRTFPANPLALETPGES</sequence>
<protein>
    <submittedName>
        <fullName evidence="2">Uncharacterized protein</fullName>
    </submittedName>
</protein>
<name>A0ABY7CGT6_9BASI</name>
<accession>A0ABY7CGT6</accession>
<dbReference type="GeneID" id="77809733"/>
<feature type="region of interest" description="Disordered" evidence="1">
    <location>
        <begin position="31"/>
        <end position="54"/>
    </location>
</feature>
<reference evidence="2" key="1">
    <citation type="submission" date="2022-10" db="EMBL/GenBank/DDBJ databases">
        <title>Puccinia triticina Genome sequencing and assembly.</title>
        <authorList>
            <person name="Li C."/>
        </authorList>
    </citation>
    <scope>NUCLEOTIDE SEQUENCE</scope>
    <source>
        <strain evidence="2">Pt15</strain>
    </source>
</reference>
<dbReference type="RefSeq" id="XP_053019996.1">
    <property type="nucleotide sequence ID" value="XM_053168849.1"/>
</dbReference>
<evidence type="ECO:0000256" key="1">
    <source>
        <dbReference type="SAM" id="MobiDB-lite"/>
    </source>
</evidence>
<evidence type="ECO:0000313" key="3">
    <source>
        <dbReference type="Proteomes" id="UP001164743"/>
    </source>
</evidence>
<dbReference type="EMBL" id="CP110425">
    <property type="protein sequence ID" value="WAQ84441.1"/>
    <property type="molecule type" value="Genomic_DNA"/>
</dbReference>
<evidence type="ECO:0000313" key="2">
    <source>
        <dbReference type="EMBL" id="WAQ84441.1"/>
    </source>
</evidence>